<sequence length="305" mass="34527">MMKIFNKFDFSNKDNNLLYFILFIFLLLGIFFSTENNRLNNEYIRQENKFLEIQKILDGVLIEAEAVSVYDVTISRKIYSKNDETKMPIASIAKIMTVVSALNNSKSSDLVSITLDAIRQEGDYQFFVYEKFNIIDLAKFTLIGSSNDGAYAFAENKTNFLEKINEKAKKIGMDNTLFFNFTGLDINETTPGVFSSASDVNIMAIYASKAYPEVFSKSILPEISIKSKNGFNHNIKNTNIILDKIPNILFSKTGFTELAKGNLVIIYKNKHGHDIAITVLGSSIDGRFTDMEKIIDVLYNLDYGN</sequence>
<dbReference type="GO" id="GO:0006508">
    <property type="term" value="P:proteolysis"/>
    <property type="evidence" value="ECO:0007669"/>
    <property type="project" value="InterPro"/>
</dbReference>
<dbReference type="InterPro" id="IPR001967">
    <property type="entry name" value="Peptidase_S11_N"/>
</dbReference>
<reference evidence="2 3" key="1">
    <citation type="journal article" date="2015" name="Nature">
        <title>rRNA introns, odd ribosomes, and small enigmatic genomes across a large radiation of phyla.</title>
        <authorList>
            <person name="Brown C.T."/>
            <person name="Hug L.A."/>
            <person name="Thomas B.C."/>
            <person name="Sharon I."/>
            <person name="Castelle C.J."/>
            <person name="Singh A."/>
            <person name="Wilkins M.J."/>
            <person name="Williams K.H."/>
            <person name="Banfield J.F."/>
        </authorList>
    </citation>
    <scope>NUCLEOTIDE SEQUENCE [LARGE SCALE GENOMIC DNA]</scope>
</reference>
<accession>A0A0F9YGI9</accession>
<dbReference type="GO" id="GO:0009002">
    <property type="term" value="F:serine-type D-Ala-D-Ala carboxypeptidase activity"/>
    <property type="evidence" value="ECO:0007669"/>
    <property type="project" value="InterPro"/>
</dbReference>
<proteinExistence type="predicted"/>
<evidence type="ECO:0000259" key="1">
    <source>
        <dbReference type="Pfam" id="PF00768"/>
    </source>
</evidence>
<keyword evidence="2" id="KW-0121">Carboxypeptidase</keyword>
<comment type="caution">
    <text evidence="2">The sequence shown here is derived from an EMBL/GenBank/DDBJ whole genome shotgun (WGS) entry which is preliminary data.</text>
</comment>
<dbReference type="EMBL" id="LBOG01000001">
    <property type="protein sequence ID" value="KKP30704.1"/>
    <property type="molecule type" value="Genomic_DNA"/>
</dbReference>
<dbReference type="PANTHER" id="PTHR21581:SF6">
    <property type="entry name" value="TRAFFICKING PROTEIN PARTICLE COMPLEX SUBUNIT 12"/>
    <property type="match status" value="1"/>
</dbReference>
<evidence type="ECO:0000313" key="3">
    <source>
        <dbReference type="Proteomes" id="UP000034934"/>
    </source>
</evidence>
<dbReference type="Proteomes" id="UP000034934">
    <property type="component" value="Unassembled WGS sequence"/>
</dbReference>
<name>A0A0F9YGI9_9BACT</name>
<organism evidence="2 3">
    <name type="scientific">Candidatus Nomurabacteria bacterium GW2011_GWF1_31_48</name>
    <dbReference type="NCBI Taxonomy" id="1618767"/>
    <lineage>
        <taxon>Bacteria</taxon>
        <taxon>Candidatus Nomuraibacteriota</taxon>
    </lineage>
</organism>
<protein>
    <submittedName>
        <fullName evidence="2">Serine-type D-Ala-D-Ala carboxypeptidase</fullName>
    </submittedName>
</protein>
<evidence type="ECO:0000313" key="2">
    <source>
        <dbReference type="EMBL" id="KKP30704.1"/>
    </source>
</evidence>
<gene>
    <name evidence="2" type="ORF">UR19_C0001G0088</name>
</gene>
<keyword evidence="2" id="KW-0645">Protease</keyword>
<dbReference type="AlphaFoldDB" id="A0A0F9YGI9"/>
<dbReference type="Pfam" id="PF00768">
    <property type="entry name" value="Peptidase_S11"/>
    <property type="match status" value="1"/>
</dbReference>
<dbReference type="InterPro" id="IPR012338">
    <property type="entry name" value="Beta-lactam/transpept-like"/>
</dbReference>
<keyword evidence="2" id="KW-0378">Hydrolase</keyword>
<dbReference type="PANTHER" id="PTHR21581">
    <property type="entry name" value="D-ALANYL-D-ALANINE CARBOXYPEPTIDASE"/>
    <property type="match status" value="1"/>
</dbReference>
<feature type="domain" description="Peptidase S11 D-alanyl-D-alanine carboxypeptidase A N-terminal" evidence="1">
    <location>
        <begin position="62"/>
        <end position="281"/>
    </location>
</feature>
<dbReference type="SUPFAM" id="SSF56601">
    <property type="entry name" value="beta-lactamase/transpeptidase-like"/>
    <property type="match status" value="1"/>
</dbReference>
<dbReference type="Gene3D" id="3.40.710.10">
    <property type="entry name" value="DD-peptidase/beta-lactamase superfamily"/>
    <property type="match status" value="1"/>
</dbReference>